<dbReference type="PANTHER" id="PTHR11803">
    <property type="entry name" value="2-IMINOBUTANOATE/2-IMINOPROPANOATE DEAMINASE RIDA"/>
    <property type="match status" value="1"/>
</dbReference>
<gene>
    <name evidence="2" type="primary">yabJ</name>
    <name evidence="2" type="ORF">AN619_05630</name>
</gene>
<comment type="caution">
    <text evidence="2">The sequence shown here is derived from an EMBL/GenBank/DDBJ whole genome shotgun (WGS) entry which is preliminary data.</text>
</comment>
<dbReference type="CDD" id="cd00448">
    <property type="entry name" value="YjgF_YER057c_UK114_family"/>
    <property type="match status" value="1"/>
</dbReference>
<evidence type="ECO:0000256" key="1">
    <source>
        <dbReference type="ARBA" id="ARBA00010552"/>
    </source>
</evidence>
<dbReference type="Pfam" id="PF01042">
    <property type="entry name" value="Ribonuc_L-PSP"/>
    <property type="match status" value="1"/>
</dbReference>
<dbReference type="PROSITE" id="PS01094">
    <property type="entry name" value="UPF0076"/>
    <property type="match status" value="1"/>
</dbReference>
<dbReference type="STRING" id="520762.AN619_05630"/>
<evidence type="ECO:0000313" key="3">
    <source>
        <dbReference type="Proteomes" id="UP000070456"/>
    </source>
</evidence>
<dbReference type="InterPro" id="IPR035959">
    <property type="entry name" value="RutC-like_sf"/>
</dbReference>
<dbReference type="OrthoDB" id="9803101at2"/>
<dbReference type="Gene3D" id="3.30.1330.40">
    <property type="entry name" value="RutC-like"/>
    <property type="match status" value="1"/>
</dbReference>
<keyword evidence="3" id="KW-1185">Reference proteome</keyword>
<name>A0A140L910_9FIRM</name>
<dbReference type="EMBL" id="LOEE01000019">
    <property type="protein sequence ID" value="KXG77035.1"/>
    <property type="molecule type" value="Genomic_DNA"/>
</dbReference>
<dbReference type="NCBIfam" id="TIGR00004">
    <property type="entry name" value="Rid family detoxifying hydrolase"/>
    <property type="match status" value="1"/>
</dbReference>
<dbReference type="AlphaFoldDB" id="A0A140L910"/>
<dbReference type="InterPro" id="IPR019897">
    <property type="entry name" value="RidA_CS"/>
</dbReference>
<dbReference type="SUPFAM" id="SSF55298">
    <property type="entry name" value="YjgF-like"/>
    <property type="match status" value="1"/>
</dbReference>
<proteinExistence type="inferred from homology"/>
<dbReference type="GO" id="GO:0120241">
    <property type="term" value="F:2-iminobutanoate/2-iminopropanoate deaminase"/>
    <property type="evidence" value="ECO:0007669"/>
    <property type="project" value="UniProtKB-EC"/>
</dbReference>
<reference evidence="2 3" key="1">
    <citation type="submission" date="2015-12" db="EMBL/GenBank/DDBJ databases">
        <title>Draft genome sequence of the thermoanaerobe Thermotalea metallivorans, an isolate from the runoff channel of the Great Artesian Basin, Australia.</title>
        <authorList>
            <person name="Patel B.K."/>
        </authorList>
    </citation>
    <scope>NUCLEOTIDE SEQUENCE [LARGE SCALE GENOMIC DNA]</scope>
    <source>
        <strain evidence="2 3">B2-1</strain>
    </source>
</reference>
<dbReference type="GO" id="GO:0005829">
    <property type="term" value="C:cytosol"/>
    <property type="evidence" value="ECO:0007669"/>
    <property type="project" value="TreeGrafter"/>
</dbReference>
<dbReference type="Proteomes" id="UP000070456">
    <property type="component" value="Unassembled WGS sequence"/>
</dbReference>
<keyword evidence="2" id="KW-0378">Hydrolase</keyword>
<protein>
    <submittedName>
        <fullName evidence="2">2-iminobutanoate/2-iminopropanoate deaminase</fullName>
        <ecNumber evidence="2">3.5.99.10</ecNumber>
    </submittedName>
</protein>
<dbReference type="PATRIC" id="fig|520762.4.peg.639"/>
<dbReference type="RefSeq" id="WP_068554887.1">
    <property type="nucleotide sequence ID" value="NZ_LOEE01000019.1"/>
</dbReference>
<dbReference type="PANTHER" id="PTHR11803:SF39">
    <property type="entry name" value="2-IMINOBUTANOATE_2-IMINOPROPANOATE DEAMINASE"/>
    <property type="match status" value="1"/>
</dbReference>
<sequence>MEKIAIQTNQAPAAIGPYSQAVRVGNLVFTSGQLPVNPTTGELVTGDIQAETRQCLENVKAILEAAGTSLDNAIKLTVFIKDMDQFGKINEVYGTYFPKDKPARSCVEVARLPKDVNVEIEAIAVIK</sequence>
<dbReference type="InterPro" id="IPR006175">
    <property type="entry name" value="YjgF/YER057c/UK114"/>
</dbReference>
<organism evidence="2 3">
    <name type="scientific">Thermotalea metallivorans</name>
    <dbReference type="NCBI Taxonomy" id="520762"/>
    <lineage>
        <taxon>Bacteria</taxon>
        <taxon>Bacillati</taxon>
        <taxon>Bacillota</taxon>
        <taxon>Clostridia</taxon>
        <taxon>Peptostreptococcales</taxon>
        <taxon>Thermotaleaceae</taxon>
        <taxon>Thermotalea</taxon>
    </lineage>
</organism>
<comment type="similarity">
    <text evidence="1">Belongs to the RutC family.</text>
</comment>
<dbReference type="EC" id="3.5.99.10" evidence="2"/>
<accession>A0A140L910</accession>
<dbReference type="FunFam" id="3.30.1330.40:FF:000001">
    <property type="entry name" value="L-PSP family endoribonuclease"/>
    <property type="match status" value="1"/>
</dbReference>
<dbReference type="InterPro" id="IPR006056">
    <property type="entry name" value="RidA"/>
</dbReference>
<evidence type="ECO:0000313" key="2">
    <source>
        <dbReference type="EMBL" id="KXG77035.1"/>
    </source>
</evidence>